<dbReference type="Pfam" id="PF03357">
    <property type="entry name" value="Snf7"/>
    <property type="match status" value="1"/>
</dbReference>
<dbReference type="OrthoDB" id="10252926at2759"/>
<dbReference type="GO" id="GO:0007034">
    <property type="term" value="P:vacuolar transport"/>
    <property type="evidence" value="ECO:0007669"/>
    <property type="project" value="InterPro"/>
</dbReference>
<proteinExistence type="predicted"/>
<feature type="compositionally biased region" description="Basic and acidic residues" evidence="2">
    <location>
        <begin position="116"/>
        <end position="136"/>
    </location>
</feature>
<dbReference type="InterPro" id="IPR005024">
    <property type="entry name" value="Snf7_fam"/>
</dbReference>
<protein>
    <submittedName>
        <fullName evidence="3">Charged multivesicular body protein 2a</fullName>
    </submittedName>
</protein>
<evidence type="ECO:0000313" key="3">
    <source>
        <dbReference type="EMBL" id="KAJ5079449.1"/>
    </source>
</evidence>
<dbReference type="PANTHER" id="PTHR10476">
    <property type="entry name" value="CHARGED MULTIVESICULAR BODY PROTEIN"/>
    <property type="match status" value="1"/>
</dbReference>
<sequence length="136" mass="15838">MGIFGSKKSPEELLKEYQKLLRKSQREIERERMKLQRQEKTIIADMKKMAKEGQANSCKIMAKDLVRTRHTIQKFYRMKAQLQAVSLRIQTMRSSATMTKAMRGTARLDNVPVDPKPVENKTTDLEKRLADLKNNN</sequence>
<feature type="coiled-coil region" evidence="1">
    <location>
        <begin position="14"/>
        <end position="41"/>
    </location>
</feature>
<evidence type="ECO:0000256" key="2">
    <source>
        <dbReference type="SAM" id="MobiDB-lite"/>
    </source>
</evidence>
<evidence type="ECO:0000313" key="4">
    <source>
        <dbReference type="Proteomes" id="UP001149090"/>
    </source>
</evidence>
<gene>
    <name evidence="3" type="ORF">M0811_04470</name>
</gene>
<name>A0A9Q0RGT3_ANAIG</name>
<keyword evidence="1" id="KW-0175">Coiled coil</keyword>
<feature type="region of interest" description="Disordered" evidence="2">
    <location>
        <begin position="101"/>
        <end position="136"/>
    </location>
</feature>
<comment type="caution">
    <text evidence="3">The sequence shown here is derived from an EMBL/GenBank/DDBJ whole genome shotgun (WGS) entry which is preliminary data.</text>
</comment>
<dbReference type="AlphaFoldDB" id="A0A9Q0RGT3"/>
<evidence type="ECO:0000256" key="1">
    <source>
        <dbReference type="SAM" id="Coils"/>
    </source>
</evidence>
<reference evidence="3" key="1">
    <citation type="submission" date="2022-10" db="EMBL/GenBank/DDBJ databases">
        <title>Novel sulphate-reducing endosymbionts in the free-living metamonad Anaeramoeba.</title>
        <authorList>
            <person name="Jerlstrom-Hultqvist J."/>
            <person name="Cepicka I."/>
            <person name="Gallot-Lavallee L."/>
            <person name="Salas-Leiva D."/>
            <person name="Curtis B.A."/>
            <person name="Zahonova K."/>
            <person name="Pipaliya S."/>
            <person name="Dacks J."/>
            <person name="Roger A.J."/>
        </authorList>
    </citation>
    <scope>NUCLEOTIDE SEQUENCE</scope>
    <source>
        <strain evidence="3">BMAN</strain>
    </source>
</reference>
<organism evidence="3 4">
    <name type="scientific">Anaeramoeba ignava</name>
    <name type="common">Anaerobic marine amoeba</name>
    <dbReference type="NCBI Taxonomy" id="1746090"/>
    <lineage>
        <taxon>Eukaryota</taxon>
        <taxon>Metamonada</taxon>
        <taxon>Anaeramoebidae</taxon>
        <taxon>Anaeramoeba</taxon>
    </lineage>
</organism>
<dbReference type="EMBL" id="JAPDFW010000033">
    <property type="protein sequence ID" value="KAJ5079449.1"/>
    <property type="molecule type" value="Genomic_DNA"/>
</dbReference>
<dbReference type="Gene3D" id="6.10.140.1230">
    <property type="match status" value="1"/>
</dbReference>
<accession>A0A9Q0RGT3</accession>
<keyword evidence="4" id="KW-1185">Reference proteome</keyword>
<dbReference type="OMA" id="QMANAMS"/>
<dbReference type="Proteomes" id="UP001149090">
    <property type="component" value="Unassembled WGS sequence"/>
</dbReference>